<dbReference type="EMBL" id="CP018866">
    <property type="protein sequence ID" value="AST91837.1"/>
    <property type="molecule type" value="Genomic_DNA"/>
</dbReference>
<proteinExistence type="predicted"/>
<dbReference type="RefSeq" id="WP_066410914.1">
    <property type="nucleotide sequence ID" value="NZ_CP018866.1"/>
</dbReference>
<evidence type="ECO:0000313" key="2">
    <source>
        <dbReference type="EMBL" id="AST91837.1"/>
    </source>
</evidence>
<accession>A0A223KR24</accession>
<dbReference type="AlphaFoldDB" id="A0A223KR24"/>
<dbReference type="KEGG" id="bcoh:BC6307_11395"/>
<evidence type="ECO:0008006" key="4">
    <source>
        <dbReference type="Google" id="ProtNLM"/>
    </source>
</evidence>
<sequence>MSKRDFQNEMNKVAESSANLLVDNILRKHNVKLDKNSLSASQKQHLRKLVKDLQATAERLQREYKKEEKNK</sequence>
<keyword evidence="3" id="KW-1185">Reference proteome</keyword>
<name>A0A223KR24_9BACI</name>
<protein>
    <recommendedName>
        <fullName evidence="4">Spore coat protein</fullName>
    </recommendedName>
</protein>
<organism evidence="2 3">
    <name type="scientific">Sutcliffiella cohnii</name>
    <dbReference type="NCBI Taxonomy" id="33932"/>
    <lineage>
        <taxon>Bacteria</taxon>
        <taxon>Bacillati</taxon>
        <taxon>Bacillota</taxon>
        <taxon>Bacilli</taxon>
        <taxon>Bacillales</taxon>
        <taxon>Bacillaceae</taxon>
        <taxon>Sutcliffiella</taxon>
    </lineage>
</organism>
<reference evidence="2 3" key="1">
    <citation type="submission" date="2016-12" db="EMBL/GenBank/DDBJ databases">
        <title>The whole genome sequencing and assembly of Bacillus cohnii DSM 6307T strain.</title>
        <authorList>
            <person name="Lee Y.-J."/>
            <person name="Yi H."/>
            <person name="Bahn Y.-S."/>
            <person name="Kim J.F."/>
            <person name="Lee D.-W."/>
        </authorList>
    </citation>
    <scope>NUCLEOTIDE SEQUENCE [LARGE SCALE GENOMIC DNA]</scope>
    <source>
        <strain evidence="2 3">DSM 6307</strain>
    </source>
</reference>
<dbReference type="STRING" id="1314751.GCA_001591425_00154"/>
<dbReference type="Proteomes" id="UP000215224">
    <property type="component" value="Chromosome"/>
</dbReference>
<evidence type="ECO:0000256" key="1">
    <source>
        <dbReference type="SAM" id="Coils"/>
    </source>
</evidence>
<evidence type="ECO:0000313" key="3">
    <source>
        <dbReference type="Proteomes" id="UP000215224"/>
    </source>
</evidence>
<gene>
    <name evidence="2" type="ORF">BC6307_11395</name>
</gene>
<feature type="coiled-coil region" evidence="1">
    <location>
        <begin position="43"/>
        <end position="70"/>
    </location>
</feature>
<keyword evidence="1" id="KW-0175">Coiled coil</keyword>